<keyword evidence="2" id="KW-1133">Transmembrane helix</keyword>
<dbReference type="SMART" id="SM00671">
    <property type="entry name" value="SEL1"/>
    <property type="match status" value="4"/>
</dbReference>
<evidence type="ECO:0008006" key="5">
    <source>
        <dbReference type="Google" id="ProtNLM"/>
    </source>
</evidence>
<comment type="caution">
    <text evidence="3">The sequence shown here is derived from an EMBL/GenBank/DDBJ whole genome shotgun (WGS) entry which is preliminary data.</text>
</comment>
<organism evidence="3 4">
    <name type="scientific">Acidovorax kalamii</name>
    <dbReference type="NCBI Taxonomy" id="2004485"/>
    <lineage>
        <taxon>Bacteria</taxon>
        <taxon>Pseudomonadati</taxon>
        <taxon>Pseudomonadota</taxon>
        <taxon>Betaproteobacteria</taxon>
        <taxon>Burkholderiales</taxon>
        <taxon>Comamonadaceae</taxon>
        <taxon>Acidovorax</taxon>
    </lineage>
</organism>
<dbReference type="InterPro" id="IPR006597">
    <property type="entry name" value="Sel1-like"/>
</dbReference>
<evidence type="ECO:0000313" key="4">
    <source>
        <dbReference type="Proteomes" id="UP000215441"/>
    </source>
</evidence>
<dbReference type="EMBL" id="NOIG01000011">
    <property type="protein sequence ID" value="OYD48925.1"/>
    <property type="molecule type" value="Genomic_DNA"/>
</dbReference>
<dbReference type="PANTHER" id="PTHR43628">
    <property type="entry name" value="ACTIVATOR OF C KINASE PROTEIN 1-RELATED"/>
    <property type="match status" value="1"/>
</dbReference>
<feature type="region of interest" description="Disordered" evidence="1">
    <location>
        <begin position="328"/>
        <end position="361"/>
    </location>
</feature>
<name>A0A235EKE0_9BURK</name>
<feature type="transmembrane region" description="Helical" evidence="2">
    <location>
        <begin position="572"/>
        <end position="594"/>
    </location>
</feature>
<evidence type="ECO:0000256" key="2">
    <source>
        <dbReference type="SAM" id="Phobius"/>
    </source>
</evidence>
<evidence type="ECO:0000256" key="1">
    <source>
        <dbReference type="SAM" id="MobiDB-lite"/>
    </source>
</evidence>
<dbReference type="Proteomes" id="UP000215441">
    <property type="component" value="Unassembled WGS sequence"/>
</dbReference>
<dbReference type="SUPFAM" id="SSF81901">
    <property type="entry name" value="HCP-like"/>
    <property type="match status" value="2"/>
</dbReference>
<protein>
    <recommendedName>
        <fullName evidence="5">Sel1 repeat family protein</fullName>
    </recommendedName>
</protein>
<reference evidence="3 4" key="1">
    <citation type="submission" date="2017-07" db="EMBL/GenBank/DDBJ databases">
        <title>Acidovorax KNDSW TSA 6 genome sequence and assembly.</title>
        <authorList>
            <person name="Mayilraj S."/>
        </authorList>
    </citation>
    <scope>NUCLEOTIDE SEQUENCE [LARGE SCALE GENOMIC DNA]</scope>
    <source>
        <strain evidence="3 4">KNDSW-TSA6</strain>
    </source>
</reference>
<sequence>MSYTIQIWEKPADWPWPTTKAEADAQYERAEAGRQVPMNPKFVAWAQAVEQRSPGFWDIYLGGPEMTDPTWGVGINTRASDWGAPFDDGWEQAVRLGLNLYDPQSGVHYLGNGDAPEEPDLPVQRAARARKAGDDATAWAEYRRWAARGNPHALYALGRALRFGTMGQRRHFDLAAALQLMGAHDAETRKDAQAFFQRFPEEAQARIQVLMARLKSAPGEQLLQIIDNDRKAVDDAVARSQQLALYSRKRIEAADALQPAAAQGHEVAAFLQALETVIGWEQPNFENARYWCQRAAEWDHEPAKRLFALMHERGWGGPVDMQEAAKWNAAAQEQRLRAQKKQQAQEEAESPGGLSLAPMASASHGSAAAAPVVWTGNPLRDLPGWYAREGDPHAAFHLGTNDEHGRYGGPVNLAQARAWYAQAAEAGHADATYNLGTFIESGKGGPKDVQVAKALFMLANTRGTTMQVADLGIKPQEQGPVRALVVALREPGRLRAVLQQRGLAAAVAAPGGAAPAAAVVASTAAAGLSASDWGRTGGAAPQAPRPAPSRARSTRNDDEDEDTDADTQGSGFSLHLGHVALGVGVASVLLLLAFFKPGASFRMGMFALGLVAAFGAWRTARDFDWSPLARAVVALLAAIPLLGMAVCLGLLFKAFRAR</sequence>
<feature type="transmembrane region" description="Helical" evidence="2">
    <location>
        <begin position="601"/>
        <end position="620"/>
    </location>
</feature>
<keyword evidence="4" id="KW-1185">Reference proteome</keyword>
<dbReference type="PANTHER" id="PTHR43628:SF1">
    <property type="entry name" value="CHITIN SYNTHASE REGULATORY FACTOR 2-RELATED"/>
    <property type="match status" value="1"/>
</dbReference>
<keyword evidence="2" id="KW-0472">Membrane</keyword>
<dbReference type="RefSeq" id="WP_094291140.1">
    <property type="nucleotide sequence ID" value="NZ_NOIG01000011.1"/>
</dbReference>
<proteinExistence type="predicted"/>
<dbReference type="InterPro" id="IPR011990">
    <property type="entry name" value="TPR-like_helical_dom_sf"/>
</dbReference>
<dbReference type="OrthoDB" id="8801376at2"/>
<gene>
    <name evidence="3" type="ORF">CBY09_19185</name>
</gene>
<dbReference type="Pfam" id="PF08238">
    <property type="entry name" value="Sel1"/>
    <property type="match status" value="5"/>
</dbReference>
<keyword evidence="2" id="KW-0812">Transmembrane</keyword>
<feature type="transmembrane region" description="Helical" evidence="2">
    <location>
        <begin position="632"/>
        <end position="652"/>
    </location>
</feature>
<feature type="region of interest" description="Disordered" evidence="1">
    <location>
        <begin position="532"/>
        <end position="568"/>
    </location>
</feature>
<dbReference type="AlphaFoldDB" id="A0A235EKE0"/>
<accession>A0A235EKE0</accession>
<dbReference type="Gene3D" id="1.25.40.10">
    <property type="entry name" value="Tetratricopeptide repeat domain"/>
    <property type="match status" value="1"/>
</dbReference>
<dbReference type="InterPro" id="IPR052945">
    <property type="entry name" value="Mitotic_Regulator"/>
</dbReference>
<evidence type="ECO:0000313" key="3">
    <source>
        <dbReference type="EMBL" id="OYD48925.1"/>
    </source>
</evidence>